<dbReference type="AlphaFoldDB" id="A0A9W6R848"/>
<organism evidence="2 3">
    <name type="scientific">Amycolatopsis taiwanensis</name>
    <dbReference type="NCBI Taxonomy" id="342230"/>
    <lineage>
        <taxon>Bacteria</taxon>
        <taxon>Bacillati</taxon>
        <taxon>Actinomycetota</taxon>
        <taxon>Actinomycetes</taxon>
        <taxon>Pseudonocardiales</taxon>
        <taxon>Pseudonocardiaceae</taxon>
        <taxon>Amycolatopsis</taxon>
    </lineage>
</organism>
<dbReference type="EMBL" id="BSTI01000020">
    <property type="protein sequence ID" value="GLY70020.1"/>
    <property type="molecule type" value="Genomic_DNA"/>
</dbReference>
<evidence type="ECO:0000313" key="2">
    <source>
        <dbReference type="EMBL" id="GLY70020.1"/>
    </source>
</evidence>
<protein>
    <submittedName>
        <fullName evidence="2">Uncharacterized protein</fullName>
    </submittedName>
</protein>
<sequence length="101" mass="11061">MGPLPPDRQPRGDGPAPSTSPRRSGTVYGAESLTLQHQVRHIGETINRPIPIEHISDELARAEVGTTRPPVVAEAIVPPVHPVQTARPPHPYYRSQIDNVR</sequence>
<reference evidence="2" key="1">
    <citation type="submission" date="2023-03" db="EMBL/GenBank/DDBJ databases">
        <title>Amycolatopsis taiwanensis NBRC 103393.</title>
        <authorList>
            <person name="Ichikawa N."/>
            <person name="Sato H."/>
            <person name="Tonouchi N."/>
        </authorList>
    </citation>
    <scope>NUCLEOTIDE SEQUENCE</scope>
    <source>
        <strain evidence="2">NBRC 103393</strain>
    </source>
</reference>
<feature type="region of interest" description="Disordered" evidence="1">
    <location>
        <begin position="82"/>
        <end position="101"/>
    </location>
</feature>
<comment type="caution">
    <text evidence="2">The sequence shown here is derived from an EMBL/GenBank/DDBJ whole genome shotgun (WGS) entry which is preliminary data.</text>
</comment>
<gene>
    <name evidence="2" type="ORF">Atai01_66390</name>
</gene>
<keyword evidence="3" id="KW-1185">Reference proteome</keyword>
<accession>A0A9W6R848</accession>
<dbReference type="Proteomes" id="UP001165136">
    <property type="component" value="Unassembled WGS sequence"/>
</dbReference>
<feature type="region of interest" description="Disordered" evidence="1">
    <location>
        <begin position="1"/>
        <end position="26"/>
    </location>
</feature>
<proteinExistence type="predicted"/>
<evidence type="ECO:0000256" key="1">
    <source>
        <dbReference type="SAM" id="MobiDB-lite"/>
    </source>
</evidence>
<evidence type="ECO:0000313" key="3">
    <source>
        <dbReference type="Proteomes" id="UP001165136"/>
    </source>
</evidence>
<name>A0A9W6R848_9PSEU</name>